<evidence type="ECO:0000313" key="8">
    <source>
        <dbReference type="EMBL" id="CAB9498637.1"/>
    </source>
</evidence>
<evidence type="ECO:0000256" key="6">
    <source>
        <dbReference type="RuleBase" id="RU361206"/>
    </source>
</evidence>
<dbReference type="GO" id="GO:0009306">
    <property type="term" value="P:protein secretion"/>
    <property type="evidence" value="ECO:0007669"/>
    <property type="project" value="TreeGrafter"/>
</dbReference>
<feature type="transmembrane region" description="Helical" evidence="6">
    <location>
        <begin position="93"/>
        <end position="111"/>
    </location>
</feature>
<evidence type="ECO:0000256" key="1">
    <source>
        <dbReference type="ARBA" id="ARBA00004141"/>
    </source>
</evidence>
<dbReference type="InterPro" id="IPR008564">
    <property type="entry name" value="TVP23-like"/>
</dbReference>
<dbReference type="PANTHER" id="PTHR13019:SF7">
    <property type="entry name" value="GOLGI APPARATUS MEMBRANE PROTEIN TVP23"/>
    <property type="match status" value="1"/>
</dbReference>
<evidence type="ECO:0000256" key="4">
    <source>
        <dbReference type="ARBA" id="ARBA00022989"/>
    </source>
</evidence>
<dbReference type="OrthoDB" id="2151161at2759"/>
<reference evidence="8" key="1">
    <citation type="submission" date="2020-06" db="EMBL/GenBank/DDBJ databases">
        <authorList>
            <consortium name="Plant Systems Biology data submission"/>
        </authorList>
    </citation>
    <scope>NUCLEOTIDE SEQUENCE</scope>
    <source>
        <strain evidence="8">D6</strain>
    </source>
</reference>
<dbReference type="PANTHER" id="PTHR13019">
    <property type="entry name" value="GOLGI APPARATUS MEMBRANE PROTEIN TVP23"/>
    <property type="match status" value="1"/>
</dbReference>
<comment type="similarity">
    <text evidence="2 6">Belongs to the TVP23 family.</text>
</comment>
<keyword evidence="4 6" id="KW-1133">Transmembrane helix</keyword>
<comment type="subcellular location">
    <subcellularLocation>
        <location evidence="1 6">Membrane</location>
        <topology evidence="1 6">Multi-pass membrane protein</topology>
    </subcellularLocation>
</comment>
<evidence type="ECO:0000256" key="3">
    <source>
        <dbReference type="ARBA" id="ARBA00022692"/>
    </source>
</evidence>
<proteinExistence type="inferred from homology"/>
<feature type="region of interest" description="Disordered" evidence="7">
    <location>
        <begin position="1"/>
        <end position="34"/>
    </location>
</feature>
<feature type="transmembrane region" description="Helical" evidence="6">
    <location>
        <begin position="158"/>
        <end position="179"/>
    </location>
</feature>
<keyword evidence="9" id="KW-1185">Reference proteome</keyword>
<evidence type="ECO:0000256" key="2">
    <source>
        <dbReference type="ARBA" id="ARBA00005467"/>
    </source>
</evidence>
<evidence type="ECO:0000313" key="9">
    <source>
        <dbReference type="Proteomes" id="UP001153069"/>
    </source>
</evidence>
<organism evidence="8 9">
    <name type="scientific">Seminavis robusta</name>
    <dbReference type="NCBI Taxonomy" id="568900"/>
    <lineage>
        <taxon>Eukaryota</taxon>
        <taxon>Sar</taxon>
        <taxon>Stramenopiles</taxon>
        <taxon>Ochrophyta</taxon>
        <taxon>Bacillariophyta</taxon>
        <taxon>Bacillariophyceae</taxon>
        <taxon>Bacillariophycidae</taxon>
        <taxon>Naviculales</taxon>
        <taxon>Naviculaceae</taxon>
        <taxon>Seminavis</taxon>
    </lineage>
</organism>
<accession>A0A9N8D959</accession>
<evidence type="ECO:0000256" key="7">
    <source>
        <dbReference type="SAM" id="MobiDB-lite"/>
    </source>
</evidence>
<protein>
    <recommendedName>
        <fullName evidence="6">Golgi apparatus membrane protein TVP23 homolog</fullName>
    </recommendedName>
</protein>
<dbReference type="Pfam" id="PF05832">
    <property type="entry name" value="DUF846"/>
    <property type="match status" value="1"/>
</dbReference>
<feature type="transmembrane region" description="Helical" evidence="6">
    <location>
        <begin position="59"/>
        <end position="81"/>
    </location>
</feature>
<dbReference type="EMBL" id="CAICTM010000042">
    <property type="protein sequence ID" value="CAB9498637.1"/>
    <property type="molecule type" value="Genomic_DNA"/>
</dbReference>
<sequence length="254" mass="27610">MASHDLSFDVSHNGVSQPPSHDHQMAMSGQMDAGNGNGMGGNGSGMLDRLKTESAHPTVCIFHCVFKAVAVFLYIFGGWFTGNGQGGTSGSKFIMLAVLCILLLAADFWVVKNITGRLLVGLRWWNKVEGDTTRWIFECADTLPNGSTIQRNKFDSNVFWMILYTTPVIWSGLFLIGLLKFELGWLILVVMALGLNCANVYGYYKCSNDQKAKFQQMMQQGAQQGALAVVRSSFLGALTGSPTNGAGNPSNTYV</sequence>
<name>A0A9N8D959_9STRA</name>
<dbReference type="GO" id="GO:0016192">
    <property type="term" value="P:vesicle-mediated transport"/>
    <property type="evidence" value="ECO:0007669"/>
    <property type="project" value="TreeGrafter"/>
</dbReference>
<keyword evidence="3 6" id="KW-0812">Transmembrane</keyword>
<gene>
    <name evidence="8" type="ORF">SEMRO_42_G025640.1</name>
</gene>
<dbReference type="Proteomes" id="UP001153069">
    <property type="component" value="Unassembled WGS sequence"/>
</dbReference>
<evidence type="ECO:0000256" key="5">
    <source>
        <dbReference type="ARBA" id="ARBA00023136"/>
    </source>
</evidence>
<dbReference type="AlphaFoldDB" id="A0A9N8D959"/>
<dbReference type="GO" id="GO:0000139">
    <property type="term" value="C:Golgi membrane"/>
    <property type="evidence" value="ECO:0007669"/>
    <property type="project" value="TreeGrafter"/>
</dbReference>
<keyword evidence="5 6" id="KW-0472">Membrane</keyword>
<comment type="caution">
    <text evidence="8">The sequence shown here is derived from an EMBL/GenBank/DDBJ whole genome shotgun (WGS) entry which is preliminary data.</text>
</comment>
<feature type="transmembrane region" description="Helical" evidence="6">
    <location>
        <begin position="185"/>
        <end position="204"/>
    </location>
</feature>